<sequence length="263" mass="29727">MFKKIPHLILLLISIHYNLQAQFNLAHEIGVTFGPVAFQSDYGERHDIETNAGNTGFALGLVHYINFSSRANNSTYFNEHFKVRSELSYSTTSFRHFGQWVDQGGNSLGKEQLRAMRGASKLMNLGIQGEFHFVKIHDFENTIGAFGPYASLGLAYSFYDTEATSTLGPLGTSMTTIPKYLAPSDGRPNGFSTESKTVLSVIAGIGTRYKLTRMSDLMVDMRFQNFTSDWVDGLNPNKKIYKENKANDWMVWFNIGYIQYLEF</sequence>
<proteinExistence type="predicted"/>
<dbReference type="Proteomes" id="UP001468798">
    <property type="component" value="Unassembled WGS sequence"/>
</dbReference>
<keyword evidence="3" id="KW-1185">Reference proteome</keyword>
<dbReference type="InterPro" id="IPR011250">
    <property type="entry name" value="OMP/PagP_B-barrel"/>
</dbReference>
<reference evidence="2 3" key="1">
    <citation type="submission" date="2024-03" db="EMBL/GenBank/DDBJ databases">
        <title>Two novel species of the genus Flavobacterium exhibiting potentially degradation of complex polysaccharides.</title>
        <authorList>
            <person name="Lian X."/>
        </authorList>
    </citation>
    <scope>NUCLEOTIDE SEQUENCE [LARGE SCALE GENOMIC DNA]</scope>
    <source>
        <strain evidence="2 3">N6</strain>
    </source>
</reference>
<dbReference type="RefSeq" id="WP_342692123.1">
    <property type="nucleotide sequence ID" value="NZ_JBCGDP010000011.1"/>
</dbReference>
<name>A0ABU9NS53_9FLAO</name>
<dbReference type="NCBIfam" id="NF047659">
    <property type="entry name" value="THC0290_0291_fam"/>
    <property type="match status" value="1"/>
</dbReference>
<feature type="signal peptide" evidence="1">
    <location>
        <begin position="1"/>
        <end position="21"/>
    </location>
</feature>
<protein>
    <submittedName>
        <fullName evidence="2">Glutamate dehydrogenase</fullName>
    </submittedName>
</protein>
<organism evidence="2 3">
    <name type="scientific">Flavobacterium polysaccharolyticum</name>
    <dbReference type="NCBI Taxonomy" id="3133148"/>
    <lineage>
        <taxon>Bacteria</taxon>
        <taxon>Pseudomonadati</taxon>
        <taxon>Bacteroidota</taxon>
        <taxon>Flavobacteriia</taxon>
        <taxon>Flavobacteriales</taxon>
        <taxon>Flavobacteriaceae</taxon>
        <taxon>Flavobacterium</taxon>
    </lineage>
</organism>
<evidence type="ECO:0000313" key="2">
    <source>
        <dbReference type="EMBL" id="MEM0577207.1"/>
    </source>
</evidence>
<gene>
    <name evidence="2" type="ORF">WFZ86_11925</name>
</gene>
<evidence type="ECO:0000256" key="1">
    <source>
        <dbReference type="SAM" id="SignalP"/>
    </source>
</evidence>
<keyword evidence="1" id="KW-0732">Signal</keyword>
<feature type="chain" id="PRO_5046277030" evidence="1">
    <location>
        <begin position="22"/>
        <end position="263"/>
    </location>
</feature>
<comment type="caution">
    <text evidence="2">The sequence shown here is derived from an EMBL/GenBank/DDBJ whole genome shotgun (WGS) entry which is preliminary data.</text>
</comment>
<dbReference type="Gene3D" id="2.40.160.20">
    <property type="match status" value="1"/>
</dbReference>
<accession>A0ABU9NS53</accession>
<dbReference type="EMBL" id="JBCGDP010000011">
    <property type="protein sequence ID" value="MEM0577207.1"/>
    <property type="molecule type" value="Genomic_DNA"/>
</dbReference>
<evidence type="ECO:0000313" key="3">
    <source>
        <dbReference type="Proteomes" id="UP001468798"/>
    </source>
</evidence>
<dbReference type="SUPFAM" id="SSF56925">
    <property type="entry name" value="OMPA-like"/>
    <property type="match status" value="1"/>
</dbReference>